<evidence type="ECO:0000256" key="1">
    <source>
        <dbReference type="SAM" id="MobiDB-lite"/>
    </source>
</evidence>
<dbReference type="EMBL" id="CAEZXR010000007">
    <property type="protein sequence ID" value="CAB4686061.1"/>
    <property type="molecule type" value="Genomic_DNA"/>
</dbReference>
<proteinExistence type="predicted"/>
<keyword evidence="2" id="KW-0812">Transmembrane</keyword>
<feature type="compositionally biased region" description="Basic and acidic residues" evidence="1">
    <location>
        <begin position="1"/>
        <end position="28"/>
    </location>
</feature>
<dbReference type="AlphaFoldDB" id="A0A6J6NH78"/>
<reference evidence="3" key="1">
    <citation type="submission" date="2020-05" db="EMBL/GenBank/DDBJ databases">
        <authorList>
            <person name="Chiriac C."/>
            <person name="Salcher M."/>
            <person name="Ghai R."/>
            <person name="Kavagutti S V."/>
        </authorList>
    </citation>
    <scope>NUCLEOTIDE SEQUENCE</scope>
</reference>
<keyword evidence="2" id="KW-0472">Membrane</keyword>
<protein>
    <submittedName>
        <fullName evidence="3">Unannotated protein</fullName>
    </submittedName>
</protein>
<evidence type="ECO:0000313" key="3">
    <source>
        <dbReference type="EMBL" id="CAB4686061.1"/>
    </source>
</evidence>
<organism evidence="3">
    <name type="scientific">freshwater metagenome</name>
    <dbReference type="NCBI Taxonomy" id="449393"/>
    <lineage>
        <taxon>unclassified sequences</taxon>
        <taxon>metagenomes</taxon>
        <taxon>ecological metagenomes</taxon>
    </lineage>
</organism>
<feature type="transmembrane region" description="Helical" evidence="2">
    <location>
        <begin position="41"/>
        <end position="63"/>
    </location>
</feature>
<accession>A0A6J6NH78</accession>
<evidence type="ECO:0000256" key="2">
    <source>
        <dbReference type="SAM" id="Phobius"/>
    </source>
</evidence>
<feature type="region of interest" description="Disordered" evidence="1">
    <location>
        <begin position="1"/>
        <end position="33"/>
    </location>
</feature>
<keyword evidence="2" id="KW-1133">Transmembrane helix</keyword>
<gene>
    <name evidence="3" type="ORF">UFOPK2579_00122</name>
</gene>
<sequence>MTDAPDPRDARAEQAFRDALAREADRLEPAPLDLSPRRRRWLVPAAAAAVLVLVAGLGLSAVVGGDDEPGPVAADGDTAPDLDVRDVRSVSYRDVTVAVPGDWDSASAPGSDWCSSAEPGGPNPFATAPYVAYDATNTAVAMIACTAEVPPAPFDQVPAEFWAPHLSFADLRSQSSEALVDGTATYRGWTLTTRTVGTVQLRLLTDAATAGDIEPILDSARVVERTPEGCDTTSPAQSVEFVRPPAFDITEVQEVSSIAVCQYLRQGTDAPGLMGSALLEGDEAAAVLDGIRSAPVGGGPDTPETCLDTQSGTEAIVLRLTSPDAGERDVYVYYDWCFGNGFDDGTERRELTRDSCPLIFTDRVILHGGSSAPFARCD</sequence>
<name>A0A6J6NH78_9ZZZZ</name>